<keyword evidence="5 7" id="KW-1133">Transmembrane helix</keyword>
<name>A0A813DKN3_POLGL</name>
<accession>A0A813DKN3</accession>
<evidence type="ECO:0000256" key="1">
    <source>
        <dbReference type="ARBA" id="ARBA00004651"/>
    </source>
</evidence>
<organism evidence="9 10">
    <name type="scientific">Polarella glacialis</name>
    <name type="common">Dinoflagellate</name>
    <dbReference type="NCBI Taxonomy" id="89957"/>
    <lineage>
        <taxon>Eukaryota</taxon>
        <taxon>Sar</taxon>
        <taxon>Alveolata</taxon>
        <taxon>Dinophyceae</taxon>
        <taxon>Suessiales</taxon>
        <taxon>Suessiaceae</taxon>
        <taxon>Polarella</taxon>
    </lineage>
</organism>
<dbReference type="GO" id="GO:0005886">
    <property type="term" value="C:plasma membrane"/>
    <property type="evidence" value="ECO:0007669"/>
    <property type="project" value="UniProtKB-SubCell"/>
</dbReference>
<evidence type="ECO:0000259" key="8">
    <source>
        <dbReference type="Pfam" id="PF03176"/>
    </source>
</evidence>
<comment type="similarity">
    <text evidence="2">Belongs to the resistance-nodulation-cell division (RND) (TC 2.A.6) family. MmpL subfamily.</text>
</comment>
<proteinExistence type="inferred from homology"/>
<dbReference type="SUPFAM" id="SSF82866">
    <property type="entry name" value="Multidrug efflux transporter AcrB transmembrane domain"/>
    <property type="match status" value="1"/>
</dbReference>
<dbReference type="OrthoDB" id="422941at2759"/>
<dbReference type="InterPro" id="IPR050545">
    <property type="entry name" value="Mycobact_MmpL"/>
</dbReference>
<dbReference type="PANTHER" id="PTHR33406:SF6">
    <property type="entry name" value="MEMBRANE PROTEIN YDGH-RELATED"/>
    <property type="match status" value="1"/>
</dbReference>
<feature type="transmembrane region" description="Helical" evidence="7">
    <location>
        <begin position="410"/>
        <end position="434"/>
    </location>
</feature>
<keyword evidence="6 7" id="KW-0472">Membrane</keyword>
<feature type="domain" description="Membrane transport protein MMPL" evidence="8">
    <location>
        <begin position="361"/>
        <end position="522"/>
    </location>
</feature>
<dbReference type="PANTHER" id="PTHR33406">
    <property type="entry name" value="MEMBRANE PROTEIN MJ1562-RELATED"/>
    <property type="match status" value="1"/>
</dbReference>
<evidence type="ECO:0000313" key="9">
    <source>
        <dbReference type="EMBL" id="CAE8589204.1"/>
    </source>
</evidence>
<evidence type="ECO:0000256" key="6">
    <source>
        <dbReference type="ARBA" id="ARBA00023136"/>
    </source>
</evidence>
<feature type="transmembrane region" description="Helical" evidence="7">
    <location>
        <begin position="350"/>
        <end position="373"/>
    </location>
</feature>
<dbReference type="InterPro" id="IPR004869">
    <property type="entry name" value="MMPL_dom"/>
</dbReference>
<dbReference type="Pfam" id="PF03176">
    <property type="entry name" value="MMPL"/>
    <property type="match status" value="1"/>
</dbReference>
<keyword evidence="4 7" id="KW-0812">Transmembrane</keyword>
<gene>
    <name evidence="9" type="ORF">PGLA1383_LOCUS7980</name>
</gene>
<comment type="caution">
    <text evidence="9">The sequence shown here is derived from an EMBL/GenBank/DDBJ whole genome shotgun (WGS) entry which is preliminary data.</text>
</comment>
<evidence type="ECO:0000256" key="5">
    <source>
        <dbReference type="ARBA" id="ARBA00022989"/>
    </source>
</evidence>
<dbReference type="EMBL" id="CAJNNV010003542">
    <property type="protein sequence ID" value="CAE8589204.1"/>
    <property type="molecule type" value="Genomic_DNA"/>
</dbReference>
<feature type="transmembrane region" description="Helical" evidence="7">
    <location>
        <begin position="88"/>
        <end position="113"/>
    </location>
</feature>
<feature type="transmembrane region" description="Helical" evidence="7">
    <location>
        <begin position="454"/>
        <end position="477"/>
    </location>
</feature>
<comment type="subcellular location">
    <subcellularLocation>
        <location evidence="1">Cell membrane</location>
        <topology evidence="1">Multi-pass membrane protein</topology>
    </subcellularLocation>
</comment>
<evidence type="ECO:0000256" key="7">
    <source>
        <dbReference type="SAM" id="Phobius"/>
    </source>
</evidence>
<feature type="transmembrane region" description="Helical" evidence="7">
    <location>
        <begin position="379"/>
        <end position="398"/>
    </location>
</feature>
<keyword evidence="3" id="KW-1003">Cell membrane</keyword>
<evidence type="ECO:0000256" key="3">
    <source>
        <dbReference type="ARBA" id="ARBA00022475"/>
    </source>
</evidence>
<dbReference type="AlphaFoldDB" id="A0A813DKN3"/>
<protein>
    <recommendedName>
        <fullName evidence="8">Membrane transport protein MMPL domain-containing protein</fullName>
    </recommendedName>
</protein>
<evidence type="ECO:0000313" key="10">
    <source>
        <dbReference type="Proteomes" id="UP000654075"/>
    </source>
</evidence>
<sequence length="563" mass="61236">MCMLRMPPAIASNAIGGSIAVGAALLSCLTLLPAFLAGFPSLFASPEDIVARQEWEGLVAHSVSTGQDSLVVEATIGSEARKCQHASWYLWAVMMTSFPVNVLVIVCLCVAFAPTALKLRTYSPAVDNFMCLPPHGPAVLAQQELRRDFQGKAEIYIMVEAQNGCFGGVQSNGYFNASCRLANDLLSLGRDERPMKSDDLLGVSFFSSPGQTEPTCIHWRNERYSEEEVAEAEKGNFTPSAHLLLTGRTSNLLWLPGETLMYYRGLYQQLWARCASDDNRASLVVVALPWELFSWQGFELIEDLRMLLSRPKTSDSSRSGEIPDVCQEVKTREISEASIWRDYIFESVGALPNAIGIACLVTTPFIAVSFWSVVAPLKLLLTVALPLTWVFGAAVEIFQDGALGTPKKGLHWTVPCSTSMLLLALALDYNIFYFGRVYEFRKAGLSDIEAIRQGLASTGPVITCAGLIFALEFSGLFFSEAAINRQGGFVVVVGVLLDTFVVRSCLMPAALSLGAQWNWWPTNMPSVVSGDDAVSVLGLRANRLLASRSGSLAQDGAHDNDGL</sequence>
<dbReference type="Gene3D" id="1.20.1640.10">
    <property type="entry name" value="Multidrug efflux transporter AcrB transmembrane domain"/>
    <property type="match status" value="1"/>
</dbReference>
<evidence type="ECO:0000256" key="2">
    <source>
        <dbReference type="ARBA" id="ARBA00010157"/>
    </source>
</evidence>
<reference evidence="9" key="1">
    <citation type="submission" date="2021-02" db="EMBL/GenBank/DDBJ databases">
        <authorList>
            <person name="Dougan E. K."/>
            <person name="Rhodes N."/>
            <person name="Thang M."/>
            <person name="Chan C."/>
        </authorList>
    </citation>
    <scope>NUCLEOTIDE SEQUENCE</scope>
</reference>
<feature type="transmembrane region" description="Helical" evidence="7">
    <location>
        <begin position="489"/>
        <end position="511"/>
    </location>
</feature>
<dbReference type="PROSITE" id="PS51257">
    <property type="entry name" value="PROKAR_LIPOPROTEIN"/>
    <property type="match status" value="1"/>
</dbReference>
<dbReference type="Proteomes" id="UP000654075">
    <property type="component" value="Unassembled WGS sequence"/>
</dbReference>
<evidence type="ECO:0000256" key="4">
    <source>
        <dbReference type="ARBA" id="ARBA00022692"/>
    </source>
</evidence>
<keyword evidence="10" id="KW-1185">Reference proteome</keyword>